<comment type="subcellular location">
    <subcellularLocation>
        <location evidence="1 8">Nucleus</location>
    </subcellularLocation>
</comment>
<evidence type="ECO:0000256" key="7">
    <source>
        <dbReference type="ARBA" id="ARBA00025911"/>
    </source>
</evidence>
<organism evidence="10 11">
    <name type="scientific">Malus baccata</name>
    <name type="common">Siberian crab apple</name>
    <name type="synonym">Pyrus baccata</name>
    <dbReference type="NCBI Taxonomy" id="106549"/>
    <lineage>
        <taxon>Eukaryota</taxon>
        <taxon>Viridiplantae</taxon>
        <taxon>Streptophyta</taxon>
        <taxon>Embryophyta</taxon>
        <taxon>Tracheophyta</taxon>
        <taxon>Spermatophyta</taxon>
        <taxon>Magnoliopsida</taxon>
        <taxon>eudicotyledons</taxon>
        <taxon>Gunneridae</taxon>
        <taxon>Pentapetalae</taxon>
        <taxon>rosids</taxon>
        <taxon>fabids</taxon>
        <taxon>Rosales</taxon>
        <taxon>Rosaceae</taxon>
        <taxon>Amygdaloideae</taxon>
        <taxon>Maleae</taxon>
        <taxon>Malus</taxon>
    </lineage>
</organism>
<evidence type="ECO:0000256" key="1">
    <source>
        <dbReference type="ARBA" id="ARBA00004123"/>
    </source>
</evidence>
<feature type="compositionally biased region" description="Basic and acidic residues" evidence="9">
    <location>
        <begin position="579"/>
        <end position="590"/>
    </location>
</feature>
<dbReference type="InterPro" id="IPR018362">
    <property type="entry name" value="CCAAT-binding_factor_CS"/>
</dbReference>
<feature type="region of interest" description="Disordered" evidence="9">
    <location>
        <begin position="400"/>
        <end position="424"/>
    </location>
</feature>
<keyword evidence="5 8" id="KW-0804">Transcription</keyword>
<evidence type="ECO:0000256" key="5">
    <source>
        <dbReference type="ARBA" id="ARBA00023163"/>
    </source>
</evidence>
<feature type="compositionally biased region" description="Low complexity" evidence="9">
    <location>
        <begin position="48"/>
        <end position="62"/>
    </location>
</feature>
<feature type="region of interest" description="Disordered" evidence="9">
    <location>
        <begin position="196"/>
        <end position="248"/>
    </location>
</feature>
<dbReference type="PROSITE" id="PS51152">
    <property type="entry name" value="NFYA_HAP2_2"/>
    <property type="match status" value="2"/>
</dbReference>
<reference evidence="10 11" key="1">
    <citation type="journal article" date="2019" name="G3 (Bethesda)">
        <title>Sequencing of a Wild Apple (Malus baccata) Genome Unravels the Differences Between Cultivated and Wild Apple Species Regarding Disease Resistance and Cold Tolerance.</title>
        <authorList>
            <person name="Chen X."/>
        </authorList>
    </citation>
    <scope>NUCLEOTIDE SEQUENCE [LARGE SCALE GENOMIC DNA]</scope>
    <source>
        <strain evidence="11">cv. Shandingzi</strain>
        <tissue evidence="10">Leaves</tissue>
    </source>
</reference>
<name>A0A540N2J3_MALBA</name>
<feature type="compositionally biased region" description="Low complexity" evidence="9">
    <location>
        <begin position="213"/>
        <end position="224"/>
    </location>
</feature>
<evidence type="ECO:0000256" key="3">
    <source>
        <dbReference type="ARBA" id="ARBA00023125"/>
    </source>
</evidence>
<comment type="similarity">
    <text evidence="8">Belongs to the NFYA/HAP2 subunit family.</text>
</comment>
<evidence type="ECO:0000256" key="2">
    <source>
        <dbReference type="ARBA" id="ARBA00023015"/>
    </source>
</evidence>
<feature type="compositionally biased region" description="Low complexity" evidence="9">
    <location>
        <begin position="563"/>
        <end position="574"/>
    </location>
</feature>
<feature type="compositionally biased region" description="Polar residues" evidence="9">
    <location>
        <begin position="602"/>
        <end position="613"/>
    </location>
</feature>
<comment type="caution">
    <text evidence="10">The sequence shown here is derived from an EMBL/GenBank/DDBJ whole genome shotgun (WGS) entry which is preliminary data.</text>
</comment>
<keyword evidence="3 8" id="KW-0238">DNA-binding</keyword>
<sequence length="650" mass="71781">MPLYTNSMSWNPSERQISESLSKDVSFKVVFPPQGYHDAMHLGLKLQTDQGSSSTTQSIGHSQGEDETCGKGADGKLKPVFLPSNQALMSNPSQVGYGNLVGCIPYPYVDPYFSGFVTAYGSQAMSHMLGIVPTRVLLPPDLAQDGPIYVNAKQYRGILRRRQSRAKLEAQNKLLKARKPYLHESRHLHALNRVRGSGGRFLSTKRQSDQNATSSTHHISDSISVLQKDTGDTESHHSESSEFLPSVAIHSDMTSVSNTNDNFRQPDRRFVGIPPHMSGAMEFHGGFMRAGNQHFASVVRMRSLIHLKGRNRTTNLLAVNASFADDTTIESSIPTQNLNKNIFNQTSVQAMPLYTNSMSWNPSERQISESLSKDVSFKVVFPPQGYHDAMHLGLKLQTDQGSSSTTQSIGHSQGEDETCGKGADGKLKPVFLPSNQDLMSNPSQVGYGNLVGCIPYPYVDPYFSGFVTAYGSQAMSHMLGIVPTRVLLPPDLAQDGPIYVNAKQYRGILRRRQSRAKLEAQNKLLKARKPYLHESRHLHALNRVRGSGGRFLSTKRQSDQNATSSTHHISDSISVLQKDTGDTESHHSESSEFLPSVAIHSDMTSVSNTNDNFRQPDRRFVGIPPHMSGAMEFHGGFMRAGNQHFASVVR</sequence>
<keyword evidence="6 8" id="KW-0539">Nucleus</keyword>
<dbReference type="Gene3D" id="6.10.250.2430">
    <property type="match status" value="2"/>
</dbReference>
<feature type="compositionally biased region" description="Low complexity" evidence="9">
    <location>
        <begin position="400"/>
        <end position="412"/>
    </location>
</feature>
<feature type="region of interest" description="Disordered" evidence="9">
    <location>
        <begin position="546"/>
        <end position="625"/>
    </location>
</feature>
<dbReference type="InterPro" id="IPR001289">
    <property type="entry name" value="NFYA"/>
</dbReference>
<dbReference type="PANTHER" id="PTHR12632">
    <property type="entry name" value="TRANSCRIPTION FACTOR NF-Y ALPHA-RELATED"/>
    <property type="match status" value="1"/>
</dbReference>
<feature type="region of interest" description="Disordered" evidence="9">
    <location>
        <begin position="48"/>
        <end position="74"/>
    </location>
</feature>
<evidence type="ECO:0000313" key="10">
    <source>
        <dbReference type="EMBL" id="TQE04763.1"/>
    </source>
</evidence>
<keyword evidence="4" id="KW-0010">Activator</keyword>
<dbReference type="SMART" id="SM00521">
    <property type="entry name" value="CBF"/>
    <property type="match status" value="2"/>
</dbReference>
<evidence type="ECO:0000313" key="11">
    <source>
        <dbReference type="Proteomes" id="UP000315295"/>
    </source>
</evidence>
<gene>
    <name evidence="10" type="ORF">C1H46_009616</name>
</gene>
<dbReference type="EMBL" id="VIEB01000134">
    <property type="protein sequence ID" value="TQE04763.1"/>
    <property type="molecule type" value="Genomic_DNA"/>
</dbReference>
<dbReference type="AlphaFoldDB" id="A0A540N2J3"/>
<dbReference type="GO" id="GO:0016602">
    <property type="term" value="C:CCAAT-binding factor complex"/>
    <property type="evidence" value="ECO:0007669"/>
    <property type="project" value="InterPro"/>
</dbReference>
<dbReference type="PROSITE" id="PS00686">
    <property type="entry name" value="NFYA_HAP2_1"/>
    <property type="match status" value="2"/>
</dbReference>
<evidence type="ECO:0000256" key="4">
    <source>
        <dbReference type="ARBA" id="ARBA00023159"/>
    </source>
</evidence>
<proteinExistence type="inferred from homology"/>
<dbReference type="GO" id="GO:0003700">
    <property type="term" value="F:DNA-binding transcription factor activity"/>
    <property type="evidence" value="ECO:0007669"/>
    <property type="project" value="UniProtKB-UniRule"/>
</dbReference>
<protein>
    <recommendedName>
        <fullName evidence="8">Nuclear transcription factor Y subunit</fullName>
    </recommendedName>
</protein>
<evidence type="ECO:0000256" key="6">
    <source>
        <dbReference type="ARBA" id="ARBA00023242"/>
    </source>
</evidence>
<dbReference type="Pfam" id="PF02045">
    <property type="entry name" value="CBFB_NFYA"/>
    <property type="match status" value="2"/>
</dbReference>
<dbReference type="PRINTS" id="PR00616">
    <property type="entry name" value="CCAATSUBUNTB"/>
</dbReference>
<accession>A0A540N2J3</accession>
<dbReference type="Proteomes" id="UP000315295">
    <property type="component" value="Unassembled WGS sequence"/>
</dbReference>
<feature type="compositionally biased region" description="Basic and acidic residues" evidence="9">
    <location>
        <begin position="229"/>
        <end position="240"/>
    </location>
</feature>
<dbReference type="GO" id="GO:0003677">
    <property type="term" value="F:DNA binding"/>
    <property type="evidence" value="ECO:0007669"/>
    <property type="project" value="UniProtKB-KW"/>
</dbReference>
<keyword evidence="11" id="KW-1185">Reference proteome</keyword>
<keyword evidence="2 8" id="KW-0805">Transcription regulation</keyword>
<comment type="subunit">
    <text evidence="7">Heterotrimeric transcription factor composed of three components, NF-YA, NF-YB and NF-YC. NF-YB and NF-YC must interact and dimerize for NF-YA association and DNA binding.</text>
</comment>
<comment type="function">
    <text evidence="8">Component of the sequence-specific heterotrimeric transcription factor (NF-Y) which specifically recognizes a 5'-CCAAT-3' box motif found in the promoters of its target genes.</text>
</comment>
<evidence type="ECO:0000256" key="8">
    <source>
        <dbReference type="RuleBase" id="RU367155"/>
    </source>
</evidence>
<evidence type="ECO:0000256" key="9">
    <source>
        <dbReference type="SAM" id="MobiDB-lite"/>
    </source>
</evidence>
<dbReference type="STRING" id="106549.A0A540N2J3"/>